<protein>
    <recommendedName>
        <fullName evidence="3">6-bladed beta-propeller protein</fullName>
    </recommendedName>
</protein>
<dbReference type="EMBL" id="FUYQ01000017">
    <property type="protein sequence ID" value="SKB68120.1"/>
    <property type="molecule type" value="Genomic_DNA"/>
</dbReference>
<accession>A0A1T5D9F4</accession>
<name>A0A1T5D9F4_9BACT</name>
<evidence type="ECO:0000313" key="1">
    <source>
        <dbReference type="EMBL" id="SKB68120.1"/>
    </source>
</evidence>
<dbReference type="AlphaFoldDB" id="A0A1T5D9F4"/>
<evidence type="ECO:0000313" key="2">
    <source>
        <dbReference type="Proteomes" id="UP000190852"/>
    </source>
</evidence>
<gene>
    <name evidence="1" type="ORF">SAMN05660349_02316</name>
</gene>
<dbReference type="InterPro" id="IPR011042">
    <property type="entry name" value="6-blade_b-propeller_TolB-like"/>
</dbReference>
<dbReference type="PROSITE" id="PS51257">
    <property type="entry name" value="PROKAR_LIPOPROTEIN"/>
    <property type="match status" value="1"/>
</dbReference>
<dbReference type="RefSeq" id="WP_079683834.1">
    <property type="nucleotide sequence ID" value="NZ_FUYQ01000017.1"/>
</dbReference>
<keyword evidence="2" id="KW-1185">Reference proteome</keyword>
<proteinExistence type="predicted"/>
<evidence type="ECO:0008006" key="3">
    <source>
        <dbReference type="Google" id="ProtNLM"/>
    </source>
</evidence>
<organism evidence="1 2">
    <name type="scientific">Parabacteroides chartae</name>
    <dbReference type="NCBI Taxonomy" id="1037355"/>
    <lineage>
        <taxon>Bacteria</taxon>
        <taxon>Pseudomonadati</taxon>
        <taxon>Bacteroidota</taxon>
        <taxon>Bacteroidia</taxon>
        <taxon>Bacteroidales</taxon>
        <taxon>Tannerellaceae</taxon>
        <taxon>Parabacteroides</taxon>
    </lineage>
</organism>
<dbReference type="SUPFAM" id="SSF75011">
    <property type="entry name" value="3-carboxy-cis,cis-mucoante lactonizing enzyme"/>
    <property type="match status" value="1"/>
</dbReference>
<dbReference type="Pfam" id="PF17170">
    <property type="entry name" value="DUF5128"/>
    <property type="match status" value="1"/>
</dbReference>
<dbReference type="Gene3D" id="2.120.10.30">
    <property type="entry name" value="TolB, C-terminal domain"/>
    <property type="match status" value="1"/>
</dbReference>
<dbReference type="Proteomes" id="UP000190852">
    <property type="component" value="Unassembled WGS sequence"/>
</dbReference>
<sequence length="386" mass="44625">MKKTNLFSAITFLFIMVACVGTKDQLEYDLITVDVNAKYPKKELILQDFMDVEYIALESSDEYITQGVIKAVGEKIIIVSNRSVDGNIFIFDRKNGKGLRKINRLGQGPEEYSQFTDIILDEDNNEMFVIAYSSRKILVYDLYGNFKRKFKFVNEMEFYNYTFNYDNEFLICHKGYSPGVETERSSHILISKQNGQIKREIELPYSGVIKTPVIIEGEGSITPEFYLTIPNQKDWVIMRTSSDTIYNYSADKILTPLIVRTPSIQSMNPEVYLFPTVITDRYYFMRTMKKEIDFTTFKGFPGTDLMFDKQAKSIFEYVVFNNDFSPKREISLGQKPNSAMATCLTLNAFDLVDALEKNELKGELKEIAQELNEESNPIIMLVKHRN</sequence>
<reference evidence="2" key="1">
    <citation type="submission" date="2017-02" db="EMBL/GenBank/DDBJ databases">
        <authorList>
            <person name="Varghese N."/>
            <person name="Submissions S."/>
        </authorList>
    </citation>
    <scope>NUCLEOTIDE SEQUENCE [LARGE SCALE GENOMIC DNA]</scope>
    <source>
        <strain evidence="2">DSM 24967</strain>
    </source>
</reference>